<dbReference type="Pfam" id="PF02578">
    <property type="entry name" value="Cu-oxidase_4"/>
    <property type="match status" value="1"/>
</dbReference>
<evidence type="ECO:0000256" key="3">
    <source>
        <dbReference type="ARBA" id="ARBA00022679"/>
    </source>
</evidence>
<name>A0ABQ5V1M0_9PROT</name>
<gene>
    <name evidence="11" type="ORF">GCM10007854_10920</name>
</gene>
<dbReference type="PANTHER" id="PTHR30616:SF2">
    <property type="entry name" value="PURINE NUCLEOSIDE PHOSPHORYLASE LACC1"/>
    <property type="match status" value="1"/>
</dbReference>
<evidence type="ECO:0000256" key="1">
    <source>
        <dbReference type="ARBA" id="ARBA00000553"/>
    </source>
</evidence>
<comment type="catalytic activity">
    <reaction evidence="9">
        <text>S-methyl-5'-thioadenosine + phosphate = 5-(methylsulfanyl)-alpha-D-ribose 1-phosphate + adenine</text>
        <dbReference type="Rhea" id="RHEA:11852"/>
        <dbReference type="ChEBI" id="CHEBI:16708"/>
        <dbReference type="ChEBI" id="CHEBI:17509"/>
        <dbReference type="ChEBI" id="CHEBI:43474"/>
        <dbReference type="ChEBI" id="CHEBI:58533"/>
        <dbReference type="EC" id="2.4.2.28"/>
    </reaction>
    <physiologicalReaction direction="left-to-right" evidence="9">
        <dbReference type="Rhea" id="RHEA:11853"/>
    </physiologicalReaction>
</comment>
<comment type="catalytic activity">
    <reaction evidence="1">
        <text>inosine + phosphate = alpha-D-ribose 1-phosphate + hypoxanthine</text>
        <dbReference type="Rhea" id="RHEA:27646"/>
        <dbReference type="ChEBI" id="CHEBI:17368"/>
        <dbReference type="ChEBI" id="CHEBI:17596"/>
        <dbReference type="ChEBI" id="CHEBI:43474"/>
        <dbReference type="ChEBI" id="CHEBI:57720"/>
        <dbReference type="EC" id="2.4.2.1"/>
    </reaction>
    <physiologicalReaction direction="left-to-right" evidence="1">
        <dbReference type="Rhea" id="RHEA:27647"/>
    </physiologicalReaction>
</comment>
<comment type="caution">
    <text evidence="11">The sequence shown here is derived from an EMBL/GenBank/DDBJ whole genome shotgun (WGS) entry which is preliminary data.</text>
</comment>
<dbReference type="SUPFAM" id="SSF64438">
    <property type="entry name" value="CNF1/YfiH-like putative cysteine hydrolases"/>
    <property type="match status" value="1"/>
</dbReference>
<evidence type="ECO:0000256" key="4">
    <source>
        <dbReference type="ARBA" id="ARBA00022723"/>
    </source>
</evidence>
<evidence type="ECO:0000256" key="7">
    <source>
        <dbReference type="ARBA" id="ARBA00047989"/>
    </source>
</evidence>
<evidence type="ECO:0000313" key="11">
    <source>
        <dbReference type="EMBL" id="GLQ20137.1"/>
    </source>
</evidence>
<protein>
    <recommendedName>
        <fullName evidence="10">Purine nucleoside phosphorylase</fullName>
    </recommendedName>
</protein>
<dbReference type="InterPro" id="IPR038371">
    <property type="entry name" value="Cu_polyphenol_OxRdtase_sf"/>
</dbReference>
<accession>A0ABQ5V1M0</accession>
<dbReference type="NCBIfam" id="TIGR00726">
    <property type="entry name" value="peptidoglycan editing factor PgeF"/>
    <property type="match status" value="1"/>
</dbReference>
<keyword evidence="12" id="KW-1185">Reference proteome</keyword>
<sequence>MSPPVVTHPSLPMPHGFFGRKGGVSTGVYNSLNCGLGSDDAPSAVQQNRDNVRKALGADHLVSLRQVHSPDVIIIDTAPAERPEADGVVTRTPGLALSALSADCGPVLFCDLDAGVIAACHAGWRGALSGIVESTVAAMCEVGASPTSINAVLGPCIGPGHYEVGADFRDTFHAVSELYDRFFEDGPSGRPHFDLPGFILSRLHDCGVASAAWTGQCTYADASRYFSYRRNTHQGIDGYGRNISAIMLPD</sequence>
<evidence type="ECO:0000256" key="10">
    <source>
        <dbReference type="RuleBase" id="RU361274"/>
    </source>
</evidence>
<dbReference type="InterPro" id="IPR011324">
    <property type="entry name" value="Cytotoxic_necrot_fac-like_cat"/>
</dbReference>
<dbReference type="PANTHER" id="PTHR30616">
    <property type="entry name" value="UNCHARACTERIZED PROTEIN YFIH"/>
    <property type="match status" value="1"/>
</dbReference>
<reference evidence="11" key="2">
    <citation type="submission" date="2023-01" db="EMBL/GenBank/DDBJ databases">
        <title>Draft genome sequence of Algimonas porphyrae strain NBRC 108216.</title>
        <authorList>
            <person name="Sun Q."/>
            <person name="Mori K."/>
        </authorList>
    </citation>
    <scope>NUCLEOTIDE SEQUENCE</scope>
    <source>
        <strain evidence="11">NBRC 108216</strain>
    </source>
</reference>
<dbReference type="Gene3D" id="3.60.140.10">
    <property type="entry name" value="CNF1/YfiH-like putative cysteine hydrolases"/>
    <property type="match status" value="1"/>
</dbReference>
<reference evidence="11" key="1">
    <citation type="journal article" date="2014" name="Int. J. Syst. Evol. Microbiol.">
        <title>Complete genome of a new Firmicutes species belonging to the dominant human colonic microbiota ('Ruminococcus bicirculans') reveals two chromosomes and a selective capacity to utilize plant glucans.</title>
        <authorList>
            <consortium name="NISC Comparative Sequencing Program"/>
            <person name="Wegmann U."/>
            <person name="Louis P."/>
            <person name="Goesmann A."/>
            <person name="Henrissat B."/>
            <person name="Duncan S.H."/>
            <person name="Flint H.J."/>
        </authorList>
    </citation>
    <scope>NUCLEOTIDE SEQUENCE</scope>
    <source>
        <strain evidence="11">NBRC 108216</strain>
    </source>
</reference>
<evidence type="ECO:0000256" key="8">
    <source>
        <dbReference type="ARBA" id="ARBA00048968"/>
    </source>
</evidence>
<dbReference type="InterPro" id="IPR003730">
    <property type="entry name" value="Cu_polyphenol_OxRdtase"/>
</dbReference>
<keyword evidence="3" id="KW-0808">Transferase</keyword>
<keyword evidence="5" id="KW-0378">Hydrolase</keyword>
<comment type="similarity">
    <text evidence="2 10">Belongs to the purine nucleoside phosphorylase YfiH/LACC1 family.</text>
</comment>
<keyword evidence="6" id="KW-0862">Zinc</keyword>
<evidence type="ECO:0000256" key="5">
    <source>
        <dbReference type="ARBA" id="ARBA00022801"/>
    </source>
</evidence>
<dbReference type="Proteomes" id="UP001161390">
    <property type="component" value="Unassembled WGS sequence"/>
</dbReference>
<evidence type="ECO:0000313" key="12">
    <source>
        <dbReference type="Proteomes" id="UP001161390"/>
    </source>
</evidence>
<comment type="catalytic activity">
    <reaction evidence="7">
        <text>adenosine + H2O + H(+) = inosine + NH4(+)</text>
        <dbReference type="Rhea" id="RHEA:24408"/>
        <dbReference type="ChEBI" id="CHEBI:15377"/>
        <dbReference type="ChEBI" id="CHEBI:15378"/>
        <dbReference type="ChEBI" id="CHEBI:16335"/>
        <dbReference type="ChEBI" id="CHEBI:17596"/>
        <dbReference type="ChEBI" id="CHEBI:28938"/>
        <dbReference type="EC" id="3.5.4.4"/>
    </reaction>
    <physiologicalReaction direction="left-to-right" evidence="7">
        <dbReference type="Rhea" id="RHEA:24409"/>
    </physiologicalReaction>
</comment>
<dbReference type="RefSeq" id="WP_284370431.1">
    <property type="nucleotide sequence ID" value="NZ_BSNJ01000002.1"/>
</dbReference>
<organism evidence="11 12">
    <name type="scientific">Algimonas porphyrae</name>
    <dbReference type="NCBI Taxonomy" id="1128113"/>
    <lineage>
        <taxon>Bacteria</taxon>
        <taxon>Pseudomonadati</taxon>
        <taxon>Pseudomonadota</taxon>
        <taxon>Alphaproteobacteria</taxon>
        <taxon>Maricaulales</taxon>
        <taxon>Robiginitomaculaceae</taxon>
        <taxon>Algimonas</taxon>
    </lineage>
</organism>
<dbReference type="CDD" id="cd16833">
    <property type="entry name" value="YfiH"/>
    <property type="match status" value="1"/>
</dbReference>
<dbReference type="EMBL" id="BSNJ01000002">
    <property type="protein sequence ID" value="GLQ20137.1"/>
    <property type="molecule type" value="Genomic_DNA"/>
</dbReference>
<evidence type="ECO:0000256" key="2">
    <source>
        <dbReference type="ARBA" id="ARBA00007353"/>
    </source>
</evidence>
<proteinExistence type="inferred from homology"/>
<keyword evidence="4" id="KW-0479">Metal-binding</keyword>
<evidence type="ECO:0000256" key="6">
    <source>
        <dbReference type="ARBA" id="ARBA00022833"/>
    </source>
</evidence>
<comment type="catalytic activity">
    <reaction evidence="8">
        <text>adenosine + phosphate = alpha-D-ribose 1-phosphate + adenine</text>
        <dbReference type="Rhea" id="RHEA:27642"/>
        <dbReference type="ChEBI" id="CHEBI:16335"/>
        <dbReference type="ChEBI" id="CHEBI:16708"/>
        <dbReference type="ChEBI" id="CHEBI:43474"/>
        <dbReference type="ChEBI" id="CHEBI:57720"/>
        <dbReference type="EC" id="2.4.2.1"/>
    </reaction>
    <physiologicalReaction direction="left-to-right" evidence="8">
        <dbReference type="Rhea" id="RHEA:27643"/>
    </physiologicalReaction>
</comment>
<evidence type="ECO:0000256" key="9">
    <source>
        <dbReference type="ARBA" id="ARBA00049893"/>
    </source>
</evidence>